<reference evidence="2" key="1">
    <citation type="submission" date="2016-11" db="EMBL/GenBank/DDBJ databases">
        <title>Mesorhizobium oceanicum sp. nov., isolated from deep seawater in South China Sea.</title>
        <authorList>
            <person name="Fu G.-Y."/>
        </authorList>
    </citation>
    <scope>NUCLEOTIDE SEQUENCE [LARGE SCALE GENOMIC DNA]</scope>
    <source>
        <strain evidence="2">B7</strain>
    </source>
</reference>
<evidence type="ECO:0000313" key="1">
    <source>
        <dbReference type="EMBL" id="APH70640.1"/>
    </source>
</evidence>
<organism evidence="1 2">
    <name type="scientific">Aquibium oceanicum</name>
    <dbReference type="NCBI Taxonomy" id="1670800"/>
    <lineage>
        <taxon>Bacteria</taxon>
        <taxon>Pseudomonadati</taxon>
        <taxon>Pseudomonadota</taxon>
        <taxon>Alphaproteobacteria</taxon>
        <taxon>Hyphomicrobiales</taxon>
        <taxon>Phyllobacteriaceae</taxon>
        <taxon>Aquibium</taxon>
    </lineage>
</organism>
<dbReference type="STRING" id="1670800.BSQ44_03975"/>
<dbReference type="Pfam" id="PF24752">
    <property type="entry name" value="DUF7697"/>
    <property type="match status" value="1"/>
</dbReference>
<protein>
    <submittedName>
        <fullName evidence="1">Uncharacterized protein</fullName>
    </submittedName>
</protein>
<dbReference type="InterPro" id="IPR056114">
    <property type="entry name" value="DUF7697"/>
</dbReference>
<sequence>MRLTGQLRVVPGAVLGLDMTAALAIAEALGLNTLICAELLPDIEAMMVRGLNAQMKAEQDG</sequence>
<dbReference type="KEGG" id="meso:BSQ44_03975"/>
<keyword evidence="2" id="KW-1185">Reference proteome</keyword>
<dbReference type="OrthoDB" id="7709566at2"/>
<gene>
    <name evidence="1" type="ORF">BSQ44_03975</name>
</gene>
<dbReference type="EMBL" id="CP018171">
    <property type="protein sequence ID" value="APH70640.1"/>
    <property type="molecule type" value="Genomic_DNA"/>
</dbReference>
<name>A0A1L3SMN9_9HYPH</name>
<dbReference type="AlphaFoldDB" id="A0A1L3SMN9"/>
<proteinExistence type="predicted"/>
<dbReference type="Proteomes" id="UP000182840">
    <property type="component" value="Chromosome"/>
</dbReference>
<evidence type="ECO:0000313" key="2">
    <source>
        <dbReference type="Proteomes" id="UP000182840"/>
    </source>
</evidence>
<accession>A0A1L3SMN9</accession>
<dbReference type="RefSeq" id="WP_072602050.1">
    <property type="nucleotide sequence ID" value="NZ_CP018171.1"/>
</dbReference>